<feature type="domain" description="FAD-binding" evidence="6">
    <location>
        <begin position="8"/>
        <end position="365"/>
    </location>
</feature>
<dbReference type="PRINTS" id="PR00420">
    <property type="entry name" value="RNGMNOXGNASE"/>
</dbReference>
<dbReference type="PANTHER" id="PTHR13789">
    <property type="entry name" value="MONOOXYGENASE"/>
    <property type="match status" value="1"/>
</dbReference>
<proteinExistence type="predicted"/>
<name>A0ABV6PQ14_9BURK</name>
<dbReference type="Pfam" id="PF01494">
    <property type="entry name" value="FAD_binding_3"/>
    <property type="match status" value="1"/>
</dbReference>
<reference evidence="7 8" key="1">
    <citation type="submission" date="2024-09" db="EMBL/GenBank/DDBJ databases">
        <authorList>
            <person name="Sun Q."/>
            <person name="Mori K."/>
        </authorList>
    </citation>
    <scope>NUCLEOTIDE SEQUENCE [LARGE SCALE GENOMIC DNA]</scope>
    <source>
        <strain evidence="7 8">NCAIM B.02336</strain>
    </source>
</reference>
<dbReference type="RefSeq" id="WP_377479587.1">
    <property type="nucleotide sequence ID" value="NZ_JBHLTN010000007.1"/>
</dbReference>
<evidence type="ECO:0000313" key="8">
    <source>
        <dbReference type="Proteomes" id="UP001589834"/>
    </source>
</evidence>
<accession>A0ABV6PQ14</accession>
<keyword evidence="8" id="KW-1185">Reference proteome</keyword>
<dbReference type="Proteomes" id="UP001589834">
    <property type="component" value="Unassembled WGS sequence"/>
</dbReference>
<keyword evidence="3" id="KW-0274">FAD</keyword>
<evidence type="ECO:0000256" key="3">
    <source>
        <dbReference type="ARBA" id="ARBA00022827"/>
    </source>
</evidence>
<dbReference type="SUPFAM" id="SSF51905">
    <property type="entry name" value="FAD/NAD(P)-binding domain"/>
    <property type="match status" value="1"/>
</dbReference>
<evidence type="ECO:0000256" key="2">
    <source>
        <dbReference type="ARBA" id="ARBA00022630"/>
    </source>
</evidence>
<dbReference type="InterPro" id="IPR050493">
    <property type="entry name" value="FAD-dep_Monooxygenase_BioMet"/>
</dbReference>
<protein>
    <submittedName>
        <fullName evidence="7">FAD-dependent monooxygenase</fullName>
    </submittedName>
</protein>
<evidence type="ECO:0000313" key="7">
    <source>
        <dbReference type="EMBL" id="MFC0591492.1"/>
    </source>
</evidence>
<dbReference type="PANTHER" id="PTHR13789:SF318">
    <property type="entry name" value="GERANYLGERANYL DIPHOSPHATE REDUCTASE"/>
    <property type="match status" value="1"/>
</dbReference>
<comment type="cofactor">
    <cofactor evidence="1">
        <name>FAD</name>
        <dbReference type="ChEBI" id="CHEBI:57692"/>
    </cofactor>
</comment>
<dbReference type="InterPro" id="IPR002938">
    <property type="entry name" value="FAD-bd"/>
</dbReference>
<comment type="caution">
    <text evidence="7">The sequence shown here is derived from an EMBL/GenBank/DDBJ whole genome shotgun (WGS) entry which is preliminary data.</text>
</comment>
<evidence type="ECO:0000256" key="4">
    <source>
        <dbReference type="ARBA" id="ARBA00023002"/>
    </source>
</evidence>
<sequence length="403" mass="43070">MNAAPQLLVAGGGIGAMAAACAVARAGWQVRVFERTPVFTEVGAGLQLGPNVTRILHAWGQQDALRAVAAYPRRLVVRNAESGAELGELPLGERALQRYGAPYVTVHRADLHALLHALAQTAGEVQIRLGQTLTHFQDDGAAVRVRTGGTGEVEGDALLGADGLLSAVRQQLLADGPPQPVGDLAYRAMLRMDALPTAWHANEVTVWMGTDLHLVHYPVRAGAALNVVAIVRHAAPRVPAAHDDDAVPSGELAHMLGSLGVICAPLRELVDAAAPASLNPQTWRRWVLAARAPVGSAPEMARGRVALLGDAAHPMRPYMAQGAGMAIEDAAELAQSLAMTAVDVPTRLRRYAQARWQRVARVQARSMRNGEIFHARGLVRMGRDASIRLLGERVLDVPWLYSR</sequence>
<dbReference type="EMBL" id="JBHLTN010000007">
    <property type="protein sequence ID" value="MFC0591492.1"/>
    <property type="molecule type" value="Genomic_DNA"/>
</dbReference>
<dbReference type="GO" id="GO:0004497">
    <property type="term" value="F:monooxygenase activity"/>
    <property type="evidence" value="ECO:0007669"/>
    <property type="project" value="UniProtKB-KW"/>
</dbReference>
<evidence type="ECO:0000259" key="6">
    <source>
        <dbReference type="Pfam" id="PF01494"/>
    </source>
</evidence>
<dbReference type="InterPro" id="IPR036188">
    <property type="entry name" value="FAD/NAD-bd_sf"/>
</dbReference>
<organism evidence="7 8">
    <name type="scientific">Ottowia pentelensis</name>
    <dbReference type="NCBI Taxonomy" id="511108"/>
    <lineage>
        <taxon>Bacteria</taxon>
        <taxon>Pseudomonadati</taxon>
        <taxon>Pseudomonadota</taxon>
        <taxon>Betaproteobacteria</taxon>
        <taxon>Burkholderiales</taxon>
        <taxon>Comamonadaceae</taxon>
        <taxon>Ottowia</taxon>
    </lineage>
</organism>
<gene>
    <name evidence="7" type="ORF">ACFFGG_02880</name>
</gene>
<keyword evidence="2" id="KW-0285">Flavoprotein</keyword>
<evidence type="ECO:0000256" key="1">
    <source>
        <dbReference type="ARBA" id="ARBA00001974"/>
    </source>
</evidence>
<dbReference type="Gene3D" id="3.50.50.60">
    <property type="entry name" value="FAD/NAD(P)-binding domain"/>
    <property type="match status" value="1"/>
</dbReference>
<dbReference type="SUPFAM" id="SSF54373">
    <property type="entry name" value="FAD-linked reductases, C-terminal domain"/>
    <property type="match status" value="1"/>
</dbReference>
<keyword evidence="5 7" id="KW-0503">Monooxygenase</keyword>
<keyword evidence="4" id="KW-0560">Oxidoreductase</keyword>
<evidence type="ECO:0000256" key="5">
    <source>
        <dbReference type="ARBA" id="ARBA00023033"/>
    </source>
</evidence>